<accession>A0A9E6SQI3</accession>
<gene>
    <name evidence="6" type="primary">bla</name>
    <name evidence="6" type="ORF">H6P87_00804</name>
</gene>
<dbReference type="InterPro" id="IPR045155">
    <property type="entry name" value="Beta-lactam_cat"/>
</dbReference>
<keyword evidence="6" id="KW-0378">Hydrolase</keyword>
<dbReference type="PANTHER" id="PTHR35333:SF3">
    <property type="entry name" value="BETA-LACTAMASE-TYPE TRANSPEPTIDASE FOLD CONTAINING PROTEIN"/>
    <property type="match status" value="1"/>
</dbReference>
<feature type="chain" id="PRO_5046685915" description="beta-lactamase" evidence="4">
    <location>
        <begin position="30"/>
        <end position="239"/>
    </location>
</feature>
<evidence type="ECO:0000313" key="6">
    <source>
        <dbReference type="EMBL" id="QQV75253.1"/>
    </source>
</evidence>
<dbReference type="RefSeq" id="WP_202068433.1">
    <property type="nucleotide sequence ID" value="NZ_CP060138.2"/>
</dbReference>
<dbReference type="SUPFAM" id="SSF56601">
    <property type="entry name" value="beta-lactamase/transpeptidase-like"/>
    <property type="match status" value="1"/>
</dbReference>
<feature type="domain" description="Beta-lactamase class A catalytic" evidence="5">
    <location>
        <begin position="51"/>
        <end position="174"/>
    </location>
</feature>
<evidence type="ECO:0000256" key="2">
    <source>
        <dbReference type="ARBA" id="ARBA00009009"/>
    </source>
</evidence>
<dbReference type="EC" id="3.5.2.6" evidence="3"/>
<name>A0A9E6SQI3_9RICK</name>
<dbReference type="InterPro" id="IPR012338">
    <property type="entry name" value="Beta-lactam/transpept-like"/>
</dbReference>
<dbReference type="Proteomes" id="UP000595296">
    <property type="component" value="Chromosome"/>
</dbReference>
<comment type="similarity">
    <text evidence="2">Belongs to the class-A beta-lactamase family.</text>
</comment>
<keyword evidence="7" id="KW-1185">Reference proteome</keyword>
<dbReference type="PRINTS" id="PR00118">
    <property type="entry name" value="BLACTAMASEA"/>
</dbReference>
<protein>
    <recommendedName>
        <fullName evidence="3">beta-lactamase</fullName>
        <ecNumber evidence="3">3.5.2.6</ecNumber>
    </recommendedName>
</protein>
<dbReference type="PANTHER" id="PTHR35333">
    <property type="entry name" value="BETA-LACTAMASE"/>
    <property type="match status" value="1"/>
</dbReference>
<dbReference type="GO" id="GO:0008800">
    <property type="term" value="F:beta-lactamase activity"/>
    <property type="evidence" value="ECO:0007669"/>
    <property type="project" value="UniProtKB-EC"/>
</dbReference>
<dbReference type="Pfam" id="PF13354">
    <property type="entry name" value="Beta-lactamase2"/>
    <property type="match status" value="1"/>
</dbReference>
<keyword evidence="4" id="KW-0732">Signal</keyword>
<evidence type="ECO:0000256" key="4">
    <source>
        <dbReference type="SAM" id="SignalP"/>
    </source>
</evidence>
<evidence type="ECO:0000256" key="1">
    <source>
        <dbReference type="ARBA" id="ARBA00001526"/>
    </source>
</evidence>
<sequence length="239" mass="26248">MLKSSLLNITKLILLVMLPFFGVTLNAFAETNSSVSDKLKNIESNTEGRLGVFAINTENGHIIKYRADEIFPTQCTSKTIGVAAVLKKSMSDPSLLLQRITYSKKDFELGGWSPITEKHVSEGMTVKELCSAAISFSDNTAMNLLLKTIGGIQGMNDFARSIGDTSFRQDNDWPADKTLDRPQRDFRSSIPNGWIVGNKTGTGGAYGSTNDLAIIWPPKHTPIFGIEEFIAKDKKLKAL</sequence>
<proteinExistence type="inferred from homology"/>
<organism evidence="6 7">
    <name type="scientific">Rickettsia tillamookensis</name>
    <dbReference type="NCBI Taxonomy" id="2761623"/>
    <lineage>
        <taxon>Bacteria</taxon>
        <taxon>Pseudomonadati</taxon>
        <taxon>Pseudomonadota</taxon>
        <taxon>Alphaproteobacteria</taxon>
        <taxon>Rickettsiales</taxon>
        <taxon>Rickettsiaceae</taxon>
        <taxon>Rickettsieae</taxon>
        <taxon>Rickettsia</taxon>
        <taxon>spotted fever group</taxon>
    </lineage>
</organism>
<evidence type="ECO:0000259" key="5">
    <source>
        <dbReference type="Pfam" id="PF13354"/>
    </source>
</evidence>
<evidence type="ECO:0000256" key="3">
    <source>
        <dbReference type="ARBA" id="ARBA00012865"/>
    </source>
</evidence>
<dbReference type="Gene3D" id="3.40.710.10">
    <property type="entry name" value="DD-peptidase/beta-lactamase superfamily"/>
    <property type="match status" value="2"/>
</dbReference>
<dbReference type="InterPro" id="IPR000871">
    <property type="entry name" value="Beta-lactam_class-A"/>
</dbReference>
<dbReference type="EMBL" id="CP060138">
    <property type="protein sequence ID" value="QQV75253.1"/>
    <property type="molecule type" value="Genomic_DNA"/>
</dbReference>
<feature type="signal peptide" evidence="4">
    <location>
        <begin position="1"/>
        <end position="29"/>
    </location>
</feature>
<evidence type="ECO:0000313" key="7">
    <source>
        <dbReference type="Proteomes" id="UP000595296"/>
    </source>
</evidence>
<reference evidence="6 7" key="1">
    <citation type="journal article" date="2021" name="Int. J. Syst. Evol. Microbiol.">
        <title>Characterization of a novel transitional group Rickettsia species (Rickettsia tillamookensis sp. nov.) from the western black-legged tick, Ixodes pacificus.</title>
        <authorList>
            <person name="Gauthier D.T."/>
            <person name="Karpathy S.E."/>
            <person name="Grizzard S.L."/>
            <person name="Batra D."/>
            <person name="Rowe L.A."/>
            <person name="Paddock C.D."/>
        </authorList>
    </citation>
    <scope>NUCLEOTIDE SEQUENCE [LARGE SCALE GENOMIC DNA]</scope>
    <source>
        <strain evidence="6 7">Tillamook 23</strain>
    </source>
</reference>
<comment type="catalytic activity">
    <reaction evidence="1">
        <text>a beta-lactam + H2O = a substituted beta-amino acid</text>
        <dbReference type="Rhea" id="RHEA:20401"/>
        <dbReference type="ChEBI" id="CHEBI:15377"/>
        <dbReference type="ChEBI" id="CHEBI:35627"/>
        <dbReference type="ChEBI" id="CHEBI:140347"/>
        <dbReference type="EC" id="3.5.2.6"/>
    </reaction>
</comment>